<sequence>MKTSSPNSNGGAINFGFIKDLAQVYLTLSNSILKGTKASKHGGAVAIAVNNQINIKNCTFEENRADNQKDSGSSLLEEKADGRGGAIFICTKYKDKQVADSLIIEDCTFRKNAAFDDYGIYIDGEEMPTGTTSIKNNKFFDN</sequence>
<evidence type="ECO:0000259" key="1">
    <source>
        <dbReference type="Pfam" id="PF13229"/>
    </source>
</evidence>
<dbReference type="InterPro" id="IPR012334">
    <property type="entry name" value="Pectin_lyas_fold"/>
</dbReference>
<accession>A0ABR2JF45</accession>
<proteinExistence type="predicted"/>
<evidence type="ECO:0000313" key="2">
    <source>
        <dbReference type="EMBL" id="KAK8876168.1"/>
    </source>
</evidence>
<feature type="domain" description="Right handed beta helix" evidence="1">
    <location>
        <begin position="27"/>
        <end position="142"/>
    </location>
</feature>
<organism evidence="2 3">
    <name type="scientific">Tritrichomonas musculus</name>
    <dbReference type="NCBI Taxonomy" id="1915356"/>
    <lineage>
        <taxon>Eukaryota</taxon>
        <taxon>Metamonada</taxon>
        <taxon>Parabasalia</taxon>
        <taxon>Tritrichomonadida</taxon>
        <taxon>Tritrichomonadidae</taxon>
        <taxon>Tritrichomonas</taxon>
    </lineage>
</organism>
<keyword evidence="3" id="KW-1185">Reference proteome</keyword>
<dbReference type="InterPro" id="IPR039448">
    <property type="entry name" value="Beta_helix"/>
</dbReference>
<protein>
    <recommendedName>
        <fullName evidence="1">Right handed beta helix domain-containing protein</fullName>
    </recommendedName>
</protein>
<dbReference type="Pfam" id="PF13229">
    <property type="entry name" value="Beta_helix"/>
    <property type="match status" value="1"/>
</dbReference>
<dbReference type="Proteomes" id="UP001470230">
    <property type="component" value="Unassembled WGS sequence"/>
</dbReference>
<dbReference type="EMBL" id="JAPFFF010000012">
    <property type="protein sequence ID" value="KAK8876168.1"/>
    <property type="molecule type" value="Genomic_DNA"/>
</dbReference>
<name>A0ABR2JF45_9EUKA</name>
<dbReference type="InterPro" id="IPR011050">
    <property type="entry name" value="Pectin_lyase_fold/virulence"/>
</dbReference>
<comment type="caution">
    <text evidence="2">The sequence shown here is derived from an EMBL/GenBank/DDBJ whole genome shotgun (WGS) entry which is preliminary data.</text>
</comment>
<dbReference type="SUPFAM" id="SSF51126">
    <property type="entry name" value="Pectin lyase-like"/>
    <property type="match status" value="1"/>
</dbReference>
<dbReference type="Gene3D" id="2.160.20.10">
    <property type="entry name" value="Single-stranded right-handed beta-helix, Pectin lyase-like"/>
    <property type="match status" value="1"/>
</dbReference>
<evidence type="ECO:0000313" key="3">
    <source>
        <dbReference type="Proteomes" id="UP001470230"/>
    </source>
</evidence>
<reference evidence="2 3" key="1">
    <citation type="submission" date="2024-04" db="EMBL/GenBank/DDBJ databases">
        <title>Tritrichomonas musculus Genome.</title>
        <authorList>
            <person name="Alves-Ferreira E."/>
            <person name="Grigg M."/>
            <person name="Lorenzi H."/>
            <person name="Galac M."/>
        </authorList>
    </citation>
    <scope>NUCLEOTIDE SEQUENCE [LARGE SCALE GENOMIC DNA]</scope>
    <source>
        <strain evidence="2 3">EAF2021</strain>
    </source>
</reference>
<gene>
    <name evidence="2" type="ORF">M9Y10_006357</name>
</gene>